<dbReference type="Pfam" id="PF14214">
    <property type="entry name" value="Helitron_like_N"/>
    <property type="match status" value="1"/>
</dbReference>
<feature type="compositionally biased region" description="Polar residues" evidence="1">
    <location>
        <begin position="10"/>
        <end position="30"/>
    </location>
</feature>
<name>A0AAD8MWN2_9APIA</name>
<comment type="caution">
    <text evidence="3">The sequence shown here is derived from an EMBL/GenBank/DDBJ whole genome shotgun (WGS) entry which is preliminary data.</text>
</comment>
<proteinExistence type="predicted"/>
<feature type="compositionally biased region" description="Acidic residues" evidence="1">
    <location>
        <begin position="115"/>
        <end position="124"/>
    </location>
</feature>
<gene>
    <name evidence="3" type="ORF">POM88_015932</name>
</gene>
<dbReference type="AlphaFoldDB" id="A0AAD8MWN2"/>
<dbReference type="Proteomes" id="UP001237642">
    <property type="component" value="Unassembled WGS sequence"/>
</dbReference>
<feature type="domain" description="Helitron helicase-like" evidence="2">
    <location>
        <begin position="185"/>
        <end position="358"/>
    </location>
</feature>
<protein>
    <recommendedName>
        <fullName evidence="2">Helitron helicase-like domain-containing protein</fullName>
    </recommendedName>
</protein>
<reference evidence="3" key="1">
    <citation type="submission" date="2023-02" db="EMBL/GenBank/DDBJ databases">
        <title>Genome of toxic invasive species Heracleum sosnowskyi carries increased number of genes despite the absence of recent whole-genome duplications.</title>
        <authorList>
            <person name="Schelkunov M."/>
            <person name="Shtratnikova V."/>
            <person name="Makarenko M."/>
            <person name="Klepikova A."/>
            <person name="Omelchenko D."/>
            <person name="Novikova G."/>
            <person name="Obukhova E."/>
            <person name="Bogdanov V."/>
            <person name="Penin A."/>
            <person name="Logacheva M."/>
        </authorList>
    </citation>
    <scope>NUCLEOTIDE SEQUENCE</scope>
    <source>
        <strain evidence="3">Hsosn_3</strain>
        <tissue evidence="3">Leaf</tissue>
    </source>
</reference>
<evidence type="ECO:0000256" key="1">
    <source>
        <dbReference type="SAM" id="MobiDB-lite"/>
    </source>
</evidence>
<keyword evidence="4" id="KW-1185">Reference proteome</keyword>
<dbReference type="InterPro" id="IPR025476">
    <property type="entry name" value="Helitron_helicase-like"/>
</dbReference>
<evidence type="ECO:0000313" key="3">
    <source>
        <dbReference type="EMBL" id="KAK1387754.1"/>
    </source>
</evidence>
<sequence>MKGPGEENKTNQSTPNFNDPCISTPNYTNETRNKGKKAIVSEESDGSDLFSHNDFYDDGDDEFYEFQKNGGIGSKVNKGKQPLDIPPRTLDFNENERQENTSDYHPDIDMLSDQSDGDSEDEELQHDVDDEAYDMLKTADNVVKEYATLGPPSVQCNKCHAWMWKEEHVDDKSGKKREFISMKEYYSYKFQFRTDEAITPCLGGRLYQQYIFDVFSTIEQARLWWFRTNQSTLRSELYTNIQQSLIEGTSDTSNLGKGFILPAGFVGSRRYMQQNFQDAFDVCRYIGHPDIFITMTTNPVWDEVIQMMKLLPQCSPQNSPNIMAHVFRLKLDQLIDDTKKKHYFGTCLGVMYVVEFQK</sequence>
<feature type="compositionally biased region" description="Basic and acidic residues" evidence="1">
    <location>
        <begin position="94"/>
        <end position="108"/>
    </location>
</feature>
<dbReference type="EMBL" id="JAUIZM010000004">
    <property type="protein sequence ID" value="KAK1387754.1"/>
    <property type="molecule type" value="Genomic_DNA"/>
</dbReference>
<organism evidence="3 4">
    <name type="scientific">Heracleum sosnowskyi</name>
    <dbReference type="NCBI Taxonomy" id="360622"/>
    <lineage>
        <taxon>Eukaryota</taxon>
        <taxon>Viridiplantae</taxon>
        <taxon>Streptophyta</taxon>
        <taxon>Embryophyta</taxon>
        <taxon>Tracheophyta</taxon>
        <taxon>Spermatophyta</taxon>
        <taxon>Magnoliopsida</taxon>
        <taxon>eudicotyledons</taxon>
        <taxon>Gunneridae</taxon>
        <taxon>Pentapetalae</taxon>
        <taxon>asterids</taxon>
        <taxon>campanulids</taxon>
        <taxon>Apiales</taxon>
        <taxon>Apiaceae</taxon>
        <taxon>Apioideae</taxon>
        <taxon>apioid superclade</taxon>
        <taxon>Tordylieae</taxon>
        <taxon>Tordyliinae</taxon>
        <taxon>Heracleum</taxon>
    </lineage>
</organism>
<dbReference type="PANTHER" id="PTHR45786">
    <property type="entry name" value="DNA BINDING PROTEIN-LIKE"/>
    <property type="match status" value="1"/>
</dbReference>
<evidence type="ECO:0000313" key="4">
    <source>
        <dbReference type="Proteomes" id="UP001237642"/>
    </source>
</evidence>
<accession>A0AAD8MWN2</accession>
<reference evidence="3" key="2">
    <citation type="submission" date="2023-05" db="EMBL/GenBank/DDBJ databases">
        <authorList>
            <person name="Schelkunov M.I."/>
        </authorList>
    </citation>
    <scope>NUCLEOTIDE SEQUENCE</scope>
    <source>
        <strain evidence="3">Hsosn_3</strain>
        <tissue evidence="3">Leaf</tissue>
    </source>
</reference>
<dbReference type="PANTHER" id="PTHR45786:SF74">
    <property type="entry name" value="ATP-DEPENDENT DNA HELICASE"/>
    <property type="match status" value="1"/>
</dbReference>
<feature type="region of interest" description="Disordered" evidence="1">
    <location>
        <begin position="1"/>
        <end position="124"/>
    </location>
</feature>
<evidence type="ECO:0000259" key="2">
    <source>
        <dbReference type="Pfam" id="PF14214"/>
    </source>
</evidence>